<feature type="signal peptide" evidence="1">
    <location>
        <begin position="1"/>
        <end position="24"/>
    </location>
</feature>
<dbReference type="PANTHER" id="PTHR38477">
    <property type="entry name" value="HYPOTHETICAL EXPORTED PROTEIN"/>
    <property type="match status" value="1"/>
</dbReference>
<dbReference type="Proteomes" id="UP000628854">
    <property type="component" value="Unassembled WGS sequence"/>
</dbReference>
<name>A0ABQ1J9D3_9PROT</name>
<keyword evidence="1" id="KW-0732">Signal</keyword>
<sequence length="210" mass="22840">MKQIARCYLVSLLLALLPASFASAKSADEAMGADLWGEALAAKAAHQERIKNDDMMIVIDYGKHSGEPRFFLIDMTTMQAEAFLVSHGRGSDADHDGIADTFSNVMGSKMTSLGTYVTAETYYGKHGLSLRLDGLDKENSRARDRAIVIHGADYVTPDRTKMGRSWGCPALERKVAERLIPAIANGVLIYIRGDAPNQQYASVGKAKGSR</sequence>
<feature type="chain" id="PRO_5046303417" description="Murein L,D-transpeptidase catalytic domain family protein" evidence="1">
    <location>
        <begin position="25"/>
        <end position="210"/>
    </location>
</feature>
<evidence type="ECO:0008006" key="4">
    <source>
        <dbReference type="Google" id="ProtNLM"/>
    </source>
</evidence>
<dbReference type="InterPro" id="IPR032676">
    <property type="entry name" value="YkuD_2"/>
</dbReference>
<keyword evidence="3" id="KW-1185">Reference proteome</keyword>
<reference evidence="3" key="1">
    <citation type="journal article" date="2019" name="Int. J. Syst. Evol. Microbiol.">
        <title>The Global Catalogue of Microorganisms (GCM) 10K type strain sequencing project: providing services to taxonomists for standard genome sequencing and annotation.</title>
        <authorList>
            <consortium name="The Broad Institute Genomics Platform"/>
            <consortium name="The Broad Institute Genome Sequencing Center for Infectious Disease"/>
            <person name="Wu L."/>
            <person name="Ma J."/>
        </authorList>
    </citation>
    <scope>NUCLEOTIDE SEQUENCE [LARGE SCALE GENOMIC DNA]</scope>
    <source>
        <strain evidence="3">CGMCC 1.15928</strain>
    </source>
</reference>
<evidence type="ECO:0000313" key="3">
    <source>
        <dbReference type="Proteomes" id="UP000628854"/>
    </source>
</evidence>
<dbReference type="RefSeq" id="WP_084391584.1">
    <property type="nucleotide sequence ID" value="NZ_BMKF01000001.1"/>
</dbReference>
<proteinExistence type="predicted"/>
<dbReference type="PANTHER" id="PTHR38477:SF1">
    <property type="entry name" value="MUREIN L,D-TRANSPEPTIDASE CATALYTIC DOMAIN FAMILY PROTEIN"/>
    <property type="match status" value="1"/>
</dbReference>
<dbReference type="EMBL" id="BMKF01000001">
    <property type="protein sequence ID" value="GGB63298.1"/>
    <property type="molecule type" value="Genomic_DNA"/>
</dbReference>
<gene>
    <name evidence="2" type="ORF">GCM10011503_09980</name>
</gene>
<organism evidence="2 3">
    <name type="scientific">Henriciella pelagia</name>
    <dbReference type="NCBI Taxonomy" id="1977912"/>
    <lineage>
        <taxon>Bacteria</taxon>
        <taxon>Pseudomonadati</taxon>
        <taxon>Pseudomonadota</taxon>
        <taxon>Alphaproteobacteria</taxon>
        <taxon>Hyphomonadales</taxon>
        <taxon>Hyphomonadaceae</taxon>
        <taxon>Henriciella</taxon>
    </lineage>
</organism>
<accession>A0ABQ1J9D3</accession>
<comment type="caution">
    <text evidence="2">The sequence shown here is derived from an EMBL/GenBank/DDBJ whole genome shotgun (WGS) entry which is preliminary data.</text>
</comment>
<evidence type="ECO:0000256" key="1">
    <source>
        <dbReference type="SAM" id="SignalP"/>
    </source>
</evidence>
<protein>
    <recommendedName>
        <fullName evidence="4">Murein L,D-transpeptidase catalytic domain family protein</fullName>
    </recommendedName>
</protein>
<evidence type="ECO:0000313" key="2">
    <source>
        <dbReference type="EMBL" id="GGB63298.1"/>
    </source>
</evidence>
<dbReference type="Pfam" id="PF13645">
    <property type="entry name" value="YkuD_2"/>
    <property type="match status" value="1"/>
</dbReference>